<reference evidence="6 7" key="1">
    <citation type="journal article" date="2015" name="Plant Pathol. J.">
        <title>Isolation and Genomic Characterization of the T4-Like Bacteriophage PM2 Infecting Pectobacterium carotovorum subsp. carotovorum.</title>
        <authorList>
            <person name="Lim J.A."/>
            <person name="Lee D.H."/>
            <person name="Heu S."/>
        </authorList>
    </citation>
    <scope>NUCLEOTIDE SEQUENCE [LARGE SCALE GENOMIC DNA]</scope>
</reference>
<feature type="domain" description="Baseplate structural protein Gp9/Gp10 N-terminal" evidence="2">
    <location>
        <begin position="2"/>
        <end position="152"/>
    </location>
</feature>
<feature type="domain" description="Baseplate wedge protein gp10" evidence="4">
    <location>
        <begin position="268"/>
        <end position="390"/>
    </location>
</feature>
<evidence type="ECO:0000313" key="7">
    <source>
        <dbReference type="Proteomes" id="UP000030739"/>
    </source>
</evidence>
<keyword evidence="1" id="KW-1188">Viral release from host cell</keyword>
<dbReference type="InterPro" id="IPR034695">
    <property type="entry name" value="BP10_T4"/>
</dbReference>
<dbReference type="Pfam" id="PF22670">
    <property type="entry name" value="Gp10_D3"/>
    <property type="match status" value="1"/>
</dbReference>
<dbReference type="InterPro" id="IPR008987">
    <property type="entry name" value="Baseplate_struct_prot_Gp9/10_N"/>
</dbReference>
<evidence type="ECO:0000259" key="5">
    <source>
        <dbReference type="Pfam" id="PF23618"/>
    </source>
</evidence>
<dbReference type="InterPro" id="IPR054430">
    <property type="entry name" value="Gp10_D3"/>
</dbReference>
<feature type="disulfide bond" description="Interchain (with GP7); alternate" evidence="1">
    <location>
        <position position="555"/>
    </location>
</feature>
<dbReference type="Proteomes" id="UP000030739">
    <property type="component" value="Segment"/>
</dbReference>
<dbReference type="OrthoDB" id="531at10239"/>
<dbReference type="Gene3D" id="2.60.120.640">
    <property type="entry name" value="gp9"/>
    <property type="match status" value="1"/>
</dbReference>
<evidence type="ECO:0000259" key="4">
    <source>
        <dbReference type="Pfam" id="PF22670"/>
    </source>
</evidence>
<dbReference type="GO" id="GO:0019076">
    <property type="term" value="P:viral release from host cell"/>
    <property type="evidence" value="ECO:0007669"/>
    <property type="project" value="InterPro"/>
</dbReference>
<comment type="induction">
    <text evidence="1">Expressed in the late phase of the viral replicative cycle.</text>
</comment>
<dbReference type="Pfam" id="PF21939">
    <property type="entry name" value="Gp10_C"/>
    <property type="match status" value="1"/>
</dbReference>
<keyword evidence="1" id="KW-0946">Virion</keyword>
<organism evidence="6 7">
    <name type="scientific">Pectobacterium bacteriophage PM2</name>
    <dbReference type="NCBI Taxonomy" id="1429794"/>
    <lineage>
        <taxon>Viruses</taxon>
        <taxon>Duplodnaviria</taxon>
        <taxon>Heunggongvirae</taxon>
        <taxon>Uroviricota</taxon>
        <taxon>Caudoviricetes</taxon>
        <taxon>Pantevenvirales</taxon>
        <taxon>Straboviridae</taxon>
        <taxon>Tevenvirinae</taxon>
        <taxon>Mosugukvirus</taxon>
        <taxon>Mosugukvirus pm2</taxon>
    </lineage>
</organism>
<comment type="subunit">
    <text evidence="1">Homotrimer; disulfide-linked. Heteromultimer with gp7; a gp10 molecule is disulfide-linked to gp7 and the other two remaining gp10 molecules form a disulfide bond.</text>
</comment>
<dbReference type="KEGG" id="vg:26638072"/>
<dbReference type="Pfam" id="PF23618">
    <property type="entry name" value="T4_gp9_10_C"/>
    <property type="match status" value="1"/>
</dbReference>
<accession>A0A0A0Q0J0</accession>
<gene>
    <name evidence="6" type="ORF">PM2_179</name>
</gene>
<comment type="subcellular location">
    <subcellularLocation>
        <location evidence="1">Virion</location>
    </subcellularLocation>
    <text evidence="1">Present in the baseplate.</text>
</comment>
<keyword evidence="1" id="KW-0426">Late protein</keyword>
<dbReference type="GeneID" id="26638072"/>
<dbReference type="Pfam" id="PF07880">
    <property type="entry name" value="T4_gp9_10_N"/>
    <property type="match status" value="1"/>
</dbReference>
<comment type="function">
    <text evidence="1">Baseplate protein. Involved in the tail assembly.</text>
</comment>
<feature type="domain" description="Baseplate protein gp9-like C-terminal" evidence="5">
    <location>
        <begin position="158"/>
        <end position="266"/>
    </location>
</feature>
<evidence type="ECO:0000256" key="1">
    <source>
        <dbReference type="HAMAP-Rule" id="MF_04106"/>
    </source>
</evidence>
<dbReference type="SUPFAM" id="SSF50017">
    <property type="entry name" value="gp9"/>
    <property type="match status" value="1"/>
</dbReference>
<keyword evidence="1" id="KW-1226">Viral baseplate protein</keyword>
<keyword evidence="7" id="KW-1185">Reference proteome</keyword>
<proteinExistence type="evidence at transcript level"/>
<dbReference type="EMBL" id="KF835987">
    <property type="protein sequence ID" value="AHY25141.1"/>
    <property type="molecule type" value="Genomic_DNA"/>
</dbReference>
<dbReference type="InterPro" id="IPR053827">
    <property type="entry name" value="Gp10_C"/>
</dbReference>
<dbReference type="GO" id="GO:0098025">
    <property type="term" value="C:virus tail, baseplate"/>
    <property type="evidence" value="ECO:0007669"/>
    <property type="project" value="UniProtKB-UniRule"/>
</dbReference>
<evidence type="ECO:0000313" key="6">
    <source>
        <dbReference type="EMBL" id="AHY25141.1"/>
    </source>
</evidence>
<keyword evidence="1" id="KW-1245">Viral tail assembly</keyword>
<dbReference type="GO" id="GO:0098003">
    <property type="term" value="P:viral tail assembly"/>
    <property type="evidence" value="ECO:0007669"/>
    <property type="project" value="UniProtKB-KW"/>
</dbReference>
<feature type="domain" description="Baseplate structural protein Gp10 C-terminal" evidence="3">
    <location>
        <begin position="451"/>
        <end position="602"/>
    </location>
</feature>
<dbReference type="InterPro" id="IPR056391">
    <property type="entry name" value="Baseplate_gp9_C"/>
</dbReference>
<dbReference type="InterPro" id="IPR036240">
    <property type="entry name" value="Gp9-like_sf"/>
</dbReference>
<keyword evidence="1" id="KW-1015">Disulfide bond</keyword>
<evidence type="ECO:0000259" key="2">
    <source>
        <dbReference type="Pfam" id="PF07880"/>
    </source>
</evidence>
<dbReference type="InterPro" id="IPR027411">
    <property type="entry name" value="Gp9/Gp10_mid_dom_sf"/>
</dbReference>
<dbReference type="HAMAP" id="MF_04106">
    <property type="entry name" value="BP10_T4"/>
    <property type="match status" value="1"/>
</dbReference>
<protein>
    <recommendedName>
        <fullName evidence="1">Baseplate wedge protein gp10</fullName>
    </recommendedName>
</protein>
<feature type="disulfide bond" description="Interchain; alternate" evidence="1">
    <location>
        <position position="555"/>
    </location>
</feature>
<dbReference type="RefSeq" id="YP_009211600.1">
    <property type="nucleotide sequence ID" value="NC_028940.1"/>
</dbReference>
<comment type="similarity">
    <text evidence="1">Belongs to the T4likevirus baseplate wedge protein gp10 family.</text>
</comment>
<sequence>MKQDIKIGSVVDDGSGDYLRQGGIKINDNFDELYYQLGDGNFPHAAGAWKKWSTTDGAILEADFGKSYAVDTTSGRVTVHLPKGTISEYNFVIRLRDVYSTWQRSPVTIIPAVGDTIKGATTPVEINRNFADLELVYCSPGRWEYIKNKSIDRIDNNDIATVATQEYIATQGQTDFMNVFPAHGYNPVNLKVYHRGNLLFYGSENIFDPVNAEVGSPGPNGTLVAYDGINIKLRNQCNAGDTVIVVSYMDGLGQWRSSYNRREIRLLDSRYTDKTSVNGSVIVADLSTKLEFTLEELGVTSLQPVNPNACELYVNSILQYQAGTAGLPEFRCENGFGDDVESCVNSGGNWIPSATDFRFILGPSNILIESVQFDKPFDSGDVITLVWYNNNIGTTLELDEILSNTNDLYVASQNYLDISGNVRITDYDNPFWPNVDYVDATENKISSVASIFDIIHPIGSVYENTVNPNNPRTYMGFGMWKRLEGNVLVGWESTPGSRFNLNNNYKDSLGNEQPYAGGTGGSGYISLEPNNIPNLSTDDTVLIADDNGPIIIGGCQFDPDAQGPAYTKYRESKATINKDIGDAGNEFDSMNPYLVVYRWVRIS</sequence>
<name>A0A0A0Q0J0_9CAUD</name>
<dbReference type="Gene3D" id="1.20.5.960">
    <property type="entry name" value="Bacteriophage t4 gene product 9 (gp9)"/>
    <property type="match status" value="1"/>
</dbReference>
<keyword evidence="1" id="KW-1227">Viral tail protein</keyword>
<evidence type="ECO:0000259" key="3">
    <source>
        <dbReference type="Pfam" id="PF21939"/>
    </source>
</evidence>